<feature type="transmembrane region" description="Helical" evidence="15">
    <location>
        <begin position="247"/>
        <end position="268"/>
    </location>
</feature>
<keyword evidence="20" id="KW-1185">Reference proteome</keyword>
<dbReference type="AlphaFoldDB" id="A0A540LVJ3"/>
<evidence type="ECO:0000256" key="10">
    <source>
        <dbReference type="ARBA" id="ARBA00022837"/>
    </source>
</evidence>
<comment type="similarity">
    <text evidence="4">Belongs to the Ca(2+):cation antiporter (CaCA) (TC 2.A.19) family. Cation/proton exchanger (CAX) subfamily.</text>
</comment>
<dbReference type="GO" id="GO:0009705">
    <property type="term" value="C:plant-type vacuole membrane"/>
    <property type="evidence" value="ECO:0007669"/>
    <property type="project" value="UniProtKB-ARBA"/>
</dbReference>
<feature type="transmembrane region" description="Helical" evidence="15">
    <location>
        <begin position="60"/>
        <end position="85"/>
    </location>
</feature>
<feature type="transmembrane region" description="Helical" evidence="15">
    <location>
        <begin position="122"/>
        <end position="141"/>
    </location>
</feature>
<name>A0A540LVJ3_MALBA</name>
<evidence type="ECO:0000256" key="12">
    <source>
        <dbReference type="ARBA" id="ARBA00022989"/>
    </source>
</evidence>
<evidence type="ECO:0000259" key="18">
    <source>
        <dbReference type="Pfam" id="PF14416"/>
    </source>
</evidence>
<dbReference type="InterPro" id="IPR026057">
    <property type="entry name" value="TBL_C"/>
</dbReference>
<keyword evidence="9 15" id="KW-0812">Transmembrane</keyword>
<feature type="transmembrane region" description="Helical" evidence="15">
    <location>
        <begin position="91"/>
        <end position="110"/>
    </location>
</feature>
<evidence type="ECO:0000256" key="14">
    <source>
        <dbReference type="ARBA" id="ARBA00023136"/>
    </source>
</evidence>
<comment type="subcellular location">
    <subcellularLocation>
        <location evidence="2">Membrane</location>
        <topology evidence="2">Single-pass membrane protein</topology>
    </subcellularLocation>
    <subcellularLocation>
        <location evidence="1">Vacuole membrane</location>
        <topology evidence="1">Multi-pass membrane protein</topology>
    </subcellularLocation>
</comment>
<evidence type="ECO:0008006" key="21">
    <source>
        <dbReference type="Google" id="ProtNLM"/>
    </source>
</evidence>
<evidence type="ECO:0000259" key="17">
    <source>
        <dbReference type="Pfam" id="PF13839"/>
    </source>
</evidence>
<evidence type="ECO:0000256" key="8">
    <source>
        <dbReference type="ARBA" id="ARBA00022568"/>
    </source>
</evidence>
<dbReference type="GO" id="GO:0016413">
    <property type="term" value="F:O-acetyltransferase activity"/>
    <property type="evidence" value="ECO:0007669"/>
    <property type="project" value="InterPro"/>
</dbReference>
<keyword evidence="12 15" id="KW-1133">Transmembrane helix</keyword>
<dbReference type="PANTHER" id="PTHR32285">
    <property type="entry name" value="PROTEIN TRICHOME BIREFRINGENCE-LIKE 9-RELATED"/>
    <property type="match status" value="1"/>
</dbReference>
<feature type="domain" description="Trichome birefringence-like C-terminal" evidence="17">
    <location>
        <begin position="365"/>
        <end position="631"/>
    </location>
</feature>
<dbReference type="PANTHER" id="PTHR32285:SF149">
    <property type="entry name" value="TRICHOME BIREFRINGENCE-LIKE N-TERMINAL DOMAIN-CONTAINING PROTEIN"/>
    <property type="match status" value="1"/>
</dbReference>
<feature type="transmembrane region" description="Helical" evidence="15">
    <location>
        <begin position="186"/>
        <end position="213"/>
    </location>
</feature>
<evidence type="ECO:0000256" key="5">
    <source>
        <dbReference type="ARBA" id="ARBA00022448"/>
    </source>
</evidence>
<protein>
    <recommendedName>
        <fullName evidence="21">Trichome birefringence-like N-terminal domain-containing protein</fullName>
    </recommendedName>
</protein>
<evidence type="ECO:0000256" key="15">
    <source>
        <dbReference type="SAM" id="Phobius"/>
    </source>
</evidence>
<feature type="domain" description="Sodium/calcium exchanger membrane region" evidence="16">
    <location>
        <begin position="122"/>
        <end position="264"/>
    </location>
</feature>
<dbReference type="GO" id="GO:0005794">
    <property type="term" value="C:Golgi apparatus"/>
    <property type="evidence" value="ECO:0007669"/>
    <property type="project" value="TreeGrafter"/>
</dbReference>
<evidence type="ECO:0000256" key="13">
    <source>
        <dbReference type="ARBA" id="ARBA00023065"/>
    </source>
</evidence>
<organism evidence="19 20">
    <name type="scientific">Malus baccata</name>
    <name type="common">Siberian crab apple</name>
    <name type="synonym">Pyrus baccata</name>
    <dbReference type="NCBI Taxonomy" id="106549"/>
    <lineage>
        <taxon>Eukaryota</taxon>
        <taxon>Viridiplantae</taxon>
        <taxon>Streptophyta</taxon>
        <taxon>Embryophyta</taxon>
        <taxon>Tracheophyta</taxon>
        <taxon>Spermatophyta</taxon>
        <taxon>Magnoliopsida</taxon>
        <taxon>eudicotyledons</taxon>
        <taxon>Gunneridae</taxon>
        <taxon>Pentapetalae</taxon>
        <taxon>rosids</taxon>
        <taxon>fabids</taxon>
        <taxon>Rosales</taxon>
        <taxon>Rosaceae</taxon>
        <taxon>Amygdaloideae</taxon>
        <taxon>Maleae</taxon>
        <taxon>Malus</taxon>
    </lineage>
</organism>
<dbReference type="Pfam" id="PF01699">
    <property type="entry name" value="Na_Ca_ex"/>
    <property type="match status" value="1"/>
</dbReference>
<feature type="transmembrane region" description="Helical" evidence="15">
    <location>
        <begin position="219"/>
        <end position="240"/>
    </location>
</feature>
<reference evidence="19 20" key="1">
    <citation type="journal article" date="2019" name="G3 (Bethesda)">
        <title>Sequencing of a Wild Apple (Malus baccata) Genome Unravels the Differences Between Cultivated and Wild Apple Species Regarding Disease Resistance and Cold Tolerance.</title>
        <authorList>
            <person name="Chen X."/>
        </authorList>
    </citation>
    <scope>NUCLEOTIDE SEQUENCE [LARGE SCALE GENOMIC DNA]</scope>
    <source>
        <strain evidence="20">cv. Shandingzi</strain>
        <tissue evidence="19">Leaves</tissue>
    </source>
</reference>
<dbReference type="Pfam" id="PF14416">
    <property type="entry name" value="PMR5N"/>
    <property type="match status" value="1"/>
</dbReference>
<dbReference type="InterPro" id="IPR044880">
    <property type="entry name" value="NCX_ion-bd_dom_sf"/>
</dbReference>
<dbReference type="Gene3D" id="1.20.1420.30">
    <property type="entry name" value="NCX, central ion-binding region"/>
    <property type="match status" value="1"/>
</dbReference>
<evidence type="ECO:0000313" key="19">
    <source>
        <dbReference type="EMBL" id="TQD90349.1"/>
    </source>
</evidence>
<proteinExistence type="inferred from homology"/>
<evidence type="ECO:0000256" key="6">
    <source>
        <dbReference type="ARBA" id="ARBA00022449"/>
    </source>
</evidence>
<feature type="domain" description="Trichome birefringence-like N-terminal" evidence="18">
    <location>
        <begin position="310"/>
        <end position="364"/>
    </location>
</feature>
<evidence type="ECO:0000256" key="4">
    <source>
        <dbReference type="ARBA" id="ARBA00008248"/>
    </source>
</evidence>
<comment type="similarity">
    <text evidence="3">Belongs to the PC-esterase family. TBL subfamily.</text>
</comment>
<keyword evidence="10" id="KW-0106">Calcium</keyword>
<evidence type="ECO:0000256" key="1">
    <source>
        <dbReference type="ARBA" id="ARBA00004128"/>
    </source>
</evidence>
<evidence type="ECO:0000256" key="9">
    <source>
        <dbReference type="ARBA" id="ARBA00022692"/>
    </source>
</evidence>
<dbReference type="InterPro" id="IPR029962">
    <property type="entry name" value="TBL"/>
</dbReference>
<dbReference type="Pfam" id="PF13839">
    <property type="entry name" value="PC-Esterase"/>
    <property type="match status" value="1"/>
</dbReference>
<dbReference type="FunFam" id="1.20.1420.30:FF:000008">
    <property type="entry name" value="Vacuolar cation/proton exchanger"/>
    <property type="match status" value="1"/>
</dbReference>
<keyword evidence="13" id="KW-0406">Ion transport</keyword>
<keyword evidence="5" id="KW-0813">Transport</keyword>
<accession>A0A540LVJ3</accession>
<keyword evidence="8" id="KW-0109">Calcium transport</keyword>
<feature type="transmembrane region" description="Helical" evidence="15">
    <location>
        <begin position="274"/>
        <end position="295"/>
    </location>
</feature>
<evidence type="ECO:0000259" key="16">
    <source>
        <dbReference type="Pfam" id="PF01699"/>
    </source>
</evidence>
<evidence type="ECO:0000256" key="3">
    <source>
        <dbReference type="ARBA" id="ARBA00007727"/>
    </source>
</evidence>
<keyword evidence="7" id="KW-0926">Vacuole</keyword>
<dbReference type="GO" id="GO:0015369">
    <property type="term" value="F:calcium:proton antiporter activity"/>
    <property type="evidence" value="ECO:0007669"/>
    <property type="project" value="UniProtKB-ARBA"/>
</dbReference>
<evidence type="ECO:0000256" key="11">
    <source>
        <dbReference type="ARBA" id="ARBA00022968"/>
    </source>
</evidence>
<keyword evidence="11" id="KW-0735">Signal-anchor</keyword>
<comment type="caution">
    <text evidence="19">The sequence shown here is derived from an EMBL/GenBank/DDBJ whole genome shotgun (WGS) entry which is preliminary data.</text>
</comment>
<dbReference type="InterPro" id="IPR004837">
    <property type="entry name" value="NaCa_Exmemb"/>
</dbReference>
<dbReference type="EMBL" id="VIEB01000455">
    <property type="protein sequence ID" value="TQD90349.1"/>
    <property type="molecule type" value="Genomic_DNA"/>
</dbReference>
<evidence type="ECO:0000256" key="7">
    <source>
        <dbReference type="ARBA" id="ARBA00022554"/>
    </source>
</evidence>
<evidence type="ECO:0000256" key="2">
    <source>
        <dbReference type="ARBA" id="ARBA00004167"/>
    </source>
</evidence>
<keyword evidence="14 15" id="KW-0472">Membrane</keyword>
<sequence length="636" mass="72284">MVSINEKTDLESDEDIPFSSSAATSKVEALDFEMIHLRSRADLAKSWVSRHMWIRVPRSIYIVLFKAKINMLLPFGPLAILLHYITGKHGWVFFFSLVGIVPLAERLGYATEQLAFYTGPTAIGWLAVLTVWVSVLSGYLVDAIQGASDSFNMPVAFISVILLPIVGNAAEHASAIMFAMKDKLDITLGVAIGSSTQISMFVIPFCVVVGWIMGQPMDLNFQLFETATLFITVLVVAFMLQEGTSNYFKGLMLILCYLIVAASFFVHVDPSDAILEFHMGAFGVAIALLVLTIILENQIVCGKQSIYRLKKCDIYQGRWVYDPNSYPLYDSSLCHFLDHAFDCQKNGRADELYLKYRWQPYSCNLPTFDGEDFLERFRDKRIMFVGDSLSLNQWQSLTCMIHATSPQSGYTIKRIGGTSTFTSKSHNVSLMLARNAFLVHIDQQRYGRVLKLDSIDLKDGKSWKEYDVLIFNTWHWWLHARRKQPWDFIQDGKTLHRDMNRLVAYEKALKTWARWVDKNVDTKKTKVFFQSISPSHWNASHWGYPEGRNCTAEREPLVVAYPRSKDPAEVIVEKVLGDMSKQVLLLNVTGLSQLRKDGHPSIYGNGAHLGMDCSHWCLPGVPDTWNQLLYTELIRN</sequence>
<dbReference type="Proteomes" id="UP000315295">
    <property type="component" value="Unassembled WGS sequence"/>
</dbReference>
<feature type="transmembrane region" description="Helical" evidence="15">
    <location>
        <begin position="153"/>
        <end position="179"/>
    </location>
</feature>
<gene>
    <name evidence="19" type="ORF">C1H46_024116</name>
</gene>
<keyword evidence="6" id="KW-0050">Antiport</keyword>
<evidence type="ECO:0000313" key="20">
    <source>
        <dbReference type="Proteomes" id="UP000315295"/>
    </source>
</evidence>
<dbReference type="InterPro" id="IPR025846">
    <property type="entry name" value="TBL_N"/>
</dbReference>